<accession>A0A1Y2BDV2</accession>
<proteinExistence type="predicted"/>
<organism evidence="2 3">
    <name type="scientific">Naematelia encephala</name>
    <dbReference type="NCBI Taxonomy" id="71784"/>
    <lineage>
        <taxon>Eukaryota</taxon>
        <taxon>Fungi</taxon>
        <taxon>Dikarya</taxon>
        <taxon>Basidiomycota</taxon>
        <taxon>Agaricomycotina</taxon>
        <taxon>Tremellomycetes</taxon>
        <taxon>Tremellales</taxon>
        <taxon>Naemateliaceae</taxon>
        <taxon>Naematelia</taxon>
    </lineage>
</organism>
<protein>
    <submittedName>
        <fullName evidence="2">Uncharacterized protein</fullName>
    </submittedName>
</protein>
<dbReference type="Proteomes" id="UP000193986">
    <property type="component" value="Unassembled WGS sequence"/>
</dbReference>
<feature type="compositionally biased region" description="Gly residues" evidence="1">
    <location>
        <begin position="164"/>
        <end position="192"/>
    </location>
</feature>
<reference evidence="2 3" key="1">
    <citation type="submission" date="2016-07" db="EMBL/GenBank/DDBJ databases">
        <title>Pervasive Adenine N6-methylation of Active Genes in Fungi.</title>
        <authorList>
            <consortium name="DOE Joint Genome Institute"/>
            <person name="Mondo S.J."/>
            <person name="Dannebaum R.O."/>
            <person name="Kuo R.C."/>
            <person name="Labutti K."/>
            <person name="Haridas S."/>
            <person name="Kuo A."/>
            <person name="Salamov A."/>
            <person name="Ahrendt S.R."/>
            <person name="Lipzen A."/>
            <person name="Sullivan W."/>
            <person name="Andreopoulos W.B."/>
            <person name="Clum A."/>
            <person name="Lindquist E."/>
            <person name="Daum C."/>
            <person name="Ramamoorthy G.K."/>
            <person name="Gryganskyi A."/>
            <person name="Culley D."/>
            <person name="Magnuson J.K."/>
            <person name="James T.Y."/>
            <person name="O'Malley M.A."/>
            <person name="Stajich J.E."/>
            <person name="Spatafora J.W."/>
            <person name="Visel A."/>
            <person name="Grigoriev I.V."/>
        </authorList>
    </citation>
    <scope>NUCLEOTIDE SEQUENCE [LARGE SCALE GENOMIC DNA]</scope>
    <source>
        <strain evidence="2 3">68-887.2</strain>
    </source>
</reference>
<evidence type="ECO:0000256" key="1">
    <source>
        <dbReference type="SAM" id="MobiDB-lite"/>
    </source>
</evidence>
<sequence>MQNQVSRAASGSKSWTSTRPIKPRRRFGFAYLARLQRASYPKNILIDGVPHTSLPNDVLRALKESRIVSHDFPITSISPPPISLPRTPSLTRTYHLSFGSSTEAISAFEKLKGLTPPLFPLHAFESTLHTAPPSVEFTLDDPSEWRVFCMRDHERHLQDTIQRRGGGGVGGGDRNRGGEAGGIGGGGGGVGRSGNSIIDNEEFDLDWMEKNQPSRGRRVLVKGLPRLLPSSVAAALSKDFEMEQEVKRLPWGPGRSSSLFVYSFTSVADAYRFARATNMVHYVGQRDANKLEFLMRAHVVW</sequence>
<name>A0A1Y2BDV2_9TREE</name>
<dbReference type="InParanoid" id="A0A1Y2BDV2"/>
<feature type="region of interest" description="Disordered" evidence="1">
    <location>
        <begin position="161"/>
        <end position="195"/>
    </location>
</feature>
<dbReference type="OrthoDB" id="5541797at2759"/>
<keyword evidence="3" id="KW-1185">Reference proteome</keyword>
<dbReference type="AlphaFoldDB" id="A0A1Y2BDV2"/>
<evidence type="ECO:0000313" key="2">
    <source>
        <dbReference type="EMBL" id="ORY33019.1"/>
    </source>
</evidence>
<comment type="caution">
    <text evidence="2">The sequence shown here is derived from an EMBL/GenBank/DDBJ whole genome shotgun (WGS) entry which is preliminary data.</text>
</comment>
<dbReference type="EMBL" id="MCFC01000007">
    <property type="protein sequence ID" value="ORY33019.1"/>
    <property type="molecule type" value="Genomic_DNA"/>
</dbReference>
<evidence type="ECO:0000313" key="3">
    <source>
        <dbReference type="Proteomes" id="UP000193986"/>
    </source>
</evidence>
<gene>
    <name evidence="2" type="ORF">BCR39DRAFT_520775</name>
</gene>